<dbReference type="Proteomes" id="UP000694416">
    <property type="component" value="Unplaced"/>
</dbReference>
<evidence type="ECO:0000313" key="5">
    <source>
        <dbReference type="Ensembl" id="ENSPTEP00000030010.1"/>
    </source>
</evidence>
<evidence type="ECO:0000256" key="4">
    <source>
        <dbReference type="SAM" id="Phobius"/>
    </source>
</evidence>
<dbReference type="InterPro" id="IPR011012">
    <property type="entry name" value="Longin-like_dom_sf"/>
</dbReference>
<evidence type="ECO:0000256" key="2">
    <source>
        <dbReference type="ARBA" id="ARBA00006626"/>
    </source>
</evidence>
<comment type="subcellular location">
    <subcellularLocation>
        <location evidence="1">Cytoplasm</location>
        <location evidence="1">Perinuclear region</location>
    </subcellularLocation>
</comment>
<dbReference type="InterPro" id="IPR006722">
    <property type="entry name" value="Sedlin"/>
</dbReference>
<dbReference type="GO" id="GO:0006888">
    <property type="term" value="P:endoplasmic reticulum to Golgi vesicle-mediated transport"/>
    <property type="evidence" value="ECO:0007669"/>
    <property type="project" value="InterPro"/>
</dbReference>
<keyword evidence="3" id="KW-0931">ER-Golgi transport</keyword>
<name>A0A8C9I5V5_9PRIM</name>
<sequence length="131" mass="15710">MLTTRKCTILHLIRSHILKNTSRSFYFVIVGHYDNTVIKMKKNNHDLDEFTAHAALDLIDENIWLLNNMYLKTMDKFNGWFVSAFNTSAMYYALIMLHMNFIILHDIKQEDGIKHFFTDVYDLHIKVWYFL</sequence>
<evidence type="ECO:0000256" key="3">
    <source>
        <dbReference type="ARBA" id="ARBA00022892"/>
    </source>
</evidence>
<reference evidence="5" key="2">
    <citation type="submission" date="2025-09" db="UniProtKB">
        <authorList>
            <consortium name="Ensembl"/>
        </authorList>
    </citation>
    <scope>IDENTIFICATION</scope>
</reference>
<feature type="transmembrane region" description="Helical" evidence="4">
    <location>
        <begin position="80"/>
        <end position="104"/>
    </location>
</feature>
<reference evidence="5" key="1">
    <citation type="submission" date="2025-08" db="UniProtKB">
        <authorList>
            <consortium name="Ensembl"/>
        </authorList>
    </citation>
    <scope>IDENTIFICATION</scope>
</reference>
<dbReference type="SUPFAM" id="SSF64356">
    <property type="entry name" value="SNARE-like"/>
    <property type="match status" value="1"/>
</dbReference>
<keyword evidence="4" id="KW-1133">Transmembrane helix</keyword>
<keyword evidence="3" id="KW-0813">Transport</keyword>
<dbReference type="Pfam" id="PF04628">
    <property type="entry name" value="Sedlin_N"/>
    <property type="match status" value="1"/>
</dbReference>
<keyword evidence="4" id="KW-0472">Membrane</keyword>
<protein>
    <recommendedName>
        <fullName evidence="7">Trafficking protein particle complex subunit 2</fullName>
    </recommendedName>
</protein>
<evidence type="ECO:0000256" key="1">
    <source>
        <dbReference type="ARBA" id="ARBA00004556"/>
    </source>
</evidence>
<evidence type="ECO:0008006" key="7">
    <source>
        <dbReference type="Google" id="ProtNLM"/>
    </source>
</evidence>
<proteinExistence type="inferred from homology"/>
<dbReference type="Ensembl" id="ENSPTET00000041634.1">
    <property type="protein sequence ID" value="ENSPTEP00000030010.1"/>
    <property type="gene ID" value="ENSPTEG00000029306.1"/>
</dbReference>
<accession>A0A8C9I5V5</accession>
<dbReference type="Gene3D" id="3.30.450.70">
    <property type="match status" value="1"/>
</dbReference>
<dbReference type="PANTHER" id="PTHR12403">
    <property type="entry name" value="TRAFFICKING PROTEIN PARTICLE COMPLEX SUBUNIT 2"/>
    <property type="match status" value="1"/>
</dbReference>
<dbReference type="GO" id="GO:0048471">
    <property type="term" value="C:perinuclear region of cytoplasm"/>
    <property type="evidence" value="ECO:0007669"/>
    <property type="project" value="UniProtKB-SubCell"/>
</dbReference>
<keyword evidence="6" id="KW-1185">Reference proteome</keyword>
<keyword evidence="4" id="KW-0812">Transmembrane</keyword>
<comment type="similarity">
    <text evidence="2">Belongs to the TRAPP small subunits family. Sedlin subfamily.</text>
</comment>
<dbReference type="AlphaFoldDB" id="A0A8C9I5V5"/>
<organism evidence="5 6">
    <name type="scientific">Piliocolobus tephrosceles</name>
    <name type="common">Ugandan red Colobus</name>
    <dbReference type="NCBI Taxonomy" id="591936"/>
    <lineage>
        <taxon>Eukaryota</taxon>
        <taxon>Metazoa</taxon>
        <taxon>Chordata</taxon>
        <taxon>Craniata</taxon>
        <taxon>Vertebrata</taxon>
        <taxon>Euteleostomi</taxon>
        <taxon>Mammalia</taxon>
        <taxon>Eutheria</taxon>
        <taxon>Euarchontoglires</taxon>
        <taxon>Primates</taxon>
        <taxon>Haplorrhini</taxon>
        <taxon>Catarrhini</taxon>
        <taxon>Cercopithecidae</taxon>
        <taxon>Colobinae</taxon>
        <taxon>Piliocolobus</taxon>
    </lineage>
</organism>
<dbReference type="CDD" id="cd14825">
    <property type="entry name" value="TRAPPC2_sedlin"/>
    <property type="match status" value="1"/>
</dbReference>
<evidence type="ECO:0000313" key="6">
    <source>
        <dbReference type="Proteomes" id="UP000694416"/>
    </source>
</evidence>